<protein>
    <submittedName>
        <fullName evidence="1">Uncharacterized protein</fullName>
    </submittedName>
</protein>
<evidence type="ECO:0000313" key="2">
    <source>
        <dbReference type="Proteomes" id="UP001354989"/>
    </source>
</evidence>
<accession>A0ABN6LFJ8</accession>
<dbReference type="Proteomes" id="UP001354989">
    <property type="component" value="Chromosome"/>
</dbReference>
<gene>
    <name evidence="1" type="ORF">PEPS_23970</name>
</gene>
<sequence length="162" mass="19335">MQKFFSSDFNQQLYAIQQQELNQMLKELVEKGRMVYLQLHNPLGLKDDTVRSLEDCEDYFLEGLEEVYQLMAAIYRFNNGEYQLSFLFDGRSLEEKYQDDWQKGFAKMLFELGLNTRFHQTLLDYCILNRGNHQAAISELKRMLCQFYRLKFDLKKGITPLV</sequence>
<keyword evidence="2" id="KW-1185">Reference proteome</keyword>
<name>A0ABN6LFJ8_9BACT</name>
<reference evidence="1 2" key="1">
    <citation type="submission" date="2021-12" db="EMBL/GenBank/DDBJ databases">
        <title>Genome sequencing of bacteria with rrn-lacking chromosome and rrn-plasmid.</title>
        <authorList>
            <person name="Anda M."/>
            <person name="Iwasaki W."/>
        </authorList>
    </citation>
    <scope>NUCLEOTIDE SEQUENCE [LARGE SCALE GENOMIC DNA]</scope>
    <source>
        <strain evidence="1 2">NBRC 101262</strain>
    </source>
</reference>
<evidence type="ECO:0000313" key="1">
    <source>
        <dbReference type="EMBL" id="BDD00117.1"/>
    </source>
</evidence>
<dbReference type="EMBL" id="AP025292">
    <property type="protein sequence ID" value="BDD00117.1"/>
    <property type="molecule type" value="Genomic_DNA"/>
</dbReference>
<dbReference type="RefSeq" id="WP_332921354.1">
    <property type="nucleotide sequence ID" value="NZ_AP025292.1"/>
</dbReference>
<proteinExistence type="predicted"/>
<organism evidence="1 2">
    <name type="scientific">Persicobacter psychrovividus</name>
    <dbReference type="NCBI Taxonomy" id="387638"/>
    <lineage>
        <taxon>Bacteria</taxon>
        <taxon>Pseudomonadati</taxon>
        <taxon>Bacteroidota</taxon>
        <taxon>Cytophagia</taxon>
        <taxon>Cytophagales</taxon>
        <taxon>Persicobacteraceae</taxon>
        <taxon>Persicobacter</taxon>
    </lineage>
</organism>